<feature type="compositionally biased region" description="Acidic residues" evidence="4">
    <location>
        <begin position="1504"/>
        <end position="1520"/>
    </location>
</feature>
<evidence type="ECO:0000256" key="4">
    <source>
        <dbReference type="SAM" id="MobiDB-lite"/>
    </source>
</evidence>
<evidence type="ECO:0000259" key="5">
    <source>
        <dbReference type="PROSITE" id="PS50157"/>
    </source>
</evidence>
<dbReference type="GO" id="GO:0004633">
    <property type="term" value="F:phosphopantothenoylcysteine decarboxylase activity"/>
    <property type="evidence" value="ECO:0007669"/>
    <property type="project" value="TreeGrafter"/>
</dbReference>
<evidence type="ECO:0000256" key="3">
    <source>
        <dbReference type="PROSITE-ProRule" id="PRU00042"/>
    </source>
</evidence>
<dbReference type="PANTHER" id="PTHR14359:SF6">
    <property type="entry name" value="PHOSPHOPANTOTHENOYLCYSTEINE DECARBOXYLASE"/>
    <property type="match status" value="1"/>
</dbReference>
<dbReference type="GO" id="GO:0071513">
    <property type="term" value="C:phosphopantothenoylcysteine decarboxylase complex"/>
    <property type="evidence" value="ECO:0007669"/>
    <property type="project" value="TreeGrafter"/>
</dbReference>
<dbReference type="PROSITE" id="PS00028">
    <property type="entry name" value="ZINC_FINGER_C2H2_1"/>
    <property type="match status" value="1"/>
</dbReference>
<protein>
    <submittedName>
        <fullName evidence="7">Uncharacterized protein</fullName>
    </submittedName>
</protein>
<feature type="compositionally biased region" description="Polar residues" evidence="4">
    <location>
        <begin position="626"/>
        <end position="641"/>
    </location>
</feature>
<name>A0A7J6M9R7_PEROL</name>
<feature type="region of interest" description="Disordered" evidence="4">
    <location>
        <begin position="681"/>
        <end position="709"/>
    </location>
</feature>
<reference evidence="7 8" key="1">
    <citation type="submission" date="2020-04" db="EMBL/GenBank/DDBJ databases">
        <title>Perkinsus olseni comparative genomics.</title>
        <authorList>
            <person name="Bogema D.R."/>
        </authorList>
    </citation>
    <scope>NUCLEOTIDE SEQUENCE [LARGE SCALE GENOMIC DNA]</scope>
    <source>
        <strain evidence="7">ATCC PRA-31</strain>
    </source>
</reference>
<gene>
    <name evidence="7" type="ORF">FOL46_002074</name>
</gene>
<accession>A0A7J6M9R7</accession>
<dbReference type="EMBL" id="JABANN010000164">
    <property type="protein sequence ID" value="KAF4668274.1"/>
    <property type="molecule type" value="Genomic_DNA"/>
</dbReference>
<feature type="compositionally biased region" description="Low complexity" evidence="4">
    <location>
        <begin position="1489"/>
        <end position="1500"/>
    </location>
</feature>
<comment type="caution">
    <text evidence="7">The sequence shown here is derived from an EMBL/GenBank/DDBJ whole genome shotgun (WGS) entry which is preliminary data.</text>
</comment>
<dbReference type="InterPro" id="IPR008979">
    <property type="entry name" value="Galactose-bd-like_sf"/>
</dbReference>
<dbReference type="InterPro" id="IPR010400">
    <property type="entry name" value="PITH_dom"/>
</dbReference>
<keyword evidence="1" id="KW-0173">Coenzyme A biosynthesis</keyword>
<dbReference type="Pfam" id="PF02441">
    <property type="entry name" value="Flavoprotein"/>
    <property type="match status" value="1"/>
</dbReference>
<organism evidence="7 8">
    <name type="scientific">Perkinsus olseni</name>
    <name type="common">Perkinsus atlanticus</name>
    <dbReference type="NCBI Taxonomy" id="32597"/>
    <lineage>
        <taxon>Eukaryota</taxon>
        <taxon>Sar</taxon>
        <taxon>Alveolata</taxon>
        <taxon>Perkinsozoa</taxon>
        <taxon>Perkinsea</taxon>
        <taxon>Perkinsida</taxon>
        <taxon>Perkinsidae</taxon>
        <taxon>Perkinsus</taxon>
    </lineage>
</organism>
<feature type="domain" description="PITH" evidence="6">
    <location>
        <begin position="5"/>
        <end position="175"/>
    </location>
</feature>
<dbReference type="Pfam" id="PF10243">
    <property type="entry name" value="MIP-T3"/>
    <property type="match status" value="1"/>
</dbReference>
<feature type="compositionally biased region" description="Pro residues" evidence="4">
    <location>
        <begin position="585"/>
        <end position="617"/>
    </location>
</feature>
<feature type="region of interest" description="Disordered" evidence="4">
    <location>
        <begin position="729"/>
        <end position="759"/>
    </location>
</feature>
<dbReference type="PROSITE" id="PS50157">
    <property type="entry name" value="ZINC_FINGER_C2H2_2"/>
    <property type="match status" value="1"/>
</dbReference>
<dbReference type="InterPro" id="IPR013087">
    <property type="entry name" value="Znf_C2H2_type"/>
</dbReference>
<dbReference type="InterPro" id="IPR036551">
    <property type="entry name" value="Flavin_trans-like"/>
</dbReference>
<feature type="region of interest" description="Disordered" evidence="4">
    <location>
        <begin position="585"/>
        <end position="669"/>
    </location>
</feature>
<evidence type="ECO:0000259" key="6">
    <source>
        <dbReference type="PROSITE" id="PS51532"/>
    </source>
</evidence>
<dbReference type="InterPro" id="IPR040468">
    <property type="entry name" value="TRAF3IP1_N"/>
</dbReference>
<dbReference type="SUPFAM" id="SSF49785">
    <property type="entry name" value="Galactose-binding domain-like"/>
    <property type="match status" value="1"/>
</dbReference>
<dbReference type="PROSITE" id="PS51532">
    <property type="entry name" value="PITH"/>
    <property type="match status" value="1"/>
</dbReference>
<dbReference type="Gene3D" id="2.60.120.470">
    <property type="entry name" value="PITH domain"/>
    <property type="match status" value="1"/>
</dbReference>
<dbReference type="SMART" id="SM00355">
    <property type="entry name" value="ZnF_C2H2"/>
    <property type="match status" value="2"/>
</dbReference>
<dbReference type="GO" id="GO:0015937">
    <property type="term" value="P:coenzyme A biosynthetic process"/>
    <property type="evidence" value="ECO:0007669"/>
    <property type="project" value="UniProtKB-KW"/>
</dbReference>
<keyword evidence="3" id="KW-0479">Metal-binding</keyword>
<keyword evidence="3" id="KW-0862">Zinc</keyword>
<keyword evidence="3" id="KW-0863">Zinc-finger</keyword>
<dbReference type="GO" id="GO:0008270">
    <property type="term" value="F:zinc ion binding"/>
    <property type="evidence" value="ECO:0007669"/>
    <property type="project" value="UniProtKB-KW"/>
</dbReference>
<sequence>MRSVQSVEPFVGMLSLNSLIDSTSLECLNEDPKHPVKNILQPNPSLFLQSDPSVDHQLLIRIEFRQAVKLRAMKVNCPSDETCPTVMKLFTNGLSMGFQEAERDEPVQVLQLEDPSQSAQAFQLRIAKFQNVKRLQIFVEDNFGSDITRINSIEVFGTPAEVTDMSSTRESDGVEQRVLQANLRRLEADGSRGELYYALYMSDLSPDRERPGSGPLKPLNVLLCLTGSVATIKWVSLIQELTEQGAAVNLQVNIKVVASDRALHFMYLDSKTSDAEVYTDAKEWDAWQGRGDPVTHIELRRWADVALIAPLSANTLAKIANGIADNLLTSVVRCLDLSSEGLRKCPVYLCPAMNTMMWDNPFTREHLKVCVSTMGFRLIMPISKTLVCGDTGLGAMAEPRDIAAAVLTAGGSSSVCVLLVFWRPSPSPSKPAVMGRKNKHSEGGSKIFRPFCYYCERDFDDEKVLIQHQKIKHFKCSTCQRKLDTASGLVAHMLQVHRETLNKVPGAIKGRENPDLQIRGMENVPMGMILDKAKGSDMENFYMRKHMEQKHDALPPPPPRPAGGLPFMPGMFMHPPPPTQLLMGTPPPMPGAGPRGQTPPPGGMPGLGAPPTPPMPPFFMAHGGQPTCSSTNQPVTSQQQPAGLPQPPMGVPTPPPFPGFPSQPASTAAPGVVAAAAPMSFPAPLGMPPPSSSPPNQDDPSKQFGNQASSAAAAAAAAAAATAAARLQGAFSGRSRSRSRSPRRNYTTSDGTPSAGQGLRLVHGSGHLAGITLTSYQDDLQKGDQVCFDIDISVVKVAQTGDTRGVRNISVCQATYGGSSSSSIKFSVDKWTKEVSTTEFQCDNYNWLHDMFDGGIRMMAIDGIYYDVVHDKGNIQSPLAEILPDRFKGGSVTEDSCRKMVSDMRALASQQRNTPLFDHLCSSYYLLTDQLLLDPQVHHSCLWKLDRQSWIPRSCGGPGSHGYGRRSFILRRGVVSSRDVPLPVAAMDGVDIKMVEMAYTRMGMERVIPVCRATKGGKSLTFAYNTETKNLETVELKCGAEKWWHDPVNRDLIRETLTGIRLILEDPLSRISNVIASSTLETVPIMTRQFCGDATVNLQRLSVAMGYESIIDGLCDTYRKFSRDPNVEEIVAGLINHWTVEGEVLEKSTIGESPHSTEEWGFGLEEKRGVSRQARVKPASTLKVGRQSLLTYVAAQIDATRGVNAVRACRVSHPRGSLTFYVEKRGKNGVKTTELQCGRFNWIHDFDYGTIQLVGVDDIYYNVFHAPERVTTPLDRLLPGHSRIRCLEDEAPLFGYLCSSYLALNTVLLVDAQVSEEDNAPEQKGASTTTGPFPDDNPLVDDVEGIALSQLVAENQRKLGSLITRPKLTGKLLSRPPVKFLYDIVSEVSVVTGFGDEIVREVPGGLSTRDAKLEFITLLHSTTEHALRRRIDLDPLRVICGKDSDKTNKLLISFHEAATSVPYRQGATSRAKNSDPLLNEEELPSAAVSGGSSSSESEGSLARDEDEELSSDGESIEETVDASGCRVKEMLSKVAIEEKRLSELLNEIDNELDGIDAASRVRERKAEFSLLKLCSSTPVPDEGSEEEDTPGEAAWLTGRSMNSSEDSSTEEVPLVQRELSEGWLAYLTSSPSSVLITKHSGARVVKALRHLLSELHPLAEEHSTELGGRLLDVKVHVDEGEQLEEVVERLQDAVMAILEELPENERWDWRVQQRDSASGEGPQPTVPSGYRVAKAVDPALTSSIFDVVDVAQIDDTRGVNAVRACRVSHPRGSLTFYVEKRGKNGVKTTEVQCGRLNWIHDFDYGTIRLVGVYDIYYNVVHGPERVRTPLDRLLPERYVGKPVTEDNCRSMVSEMYRFAAEKAGDSLFGYLCPSYLELDEVLVVDPQVHSSLSRESMGYSWLLRSYGGGSSGSGPSGLVLTQRGLSSSSRNIPLVPIREIKIHEIDVPEMRYYEDGMERYGPVCEVSRYANSLAFSLTAKSRDLNLVELRCKNFTWWHNPLTHSLVRRKPDGRCQVLEDTLGEVTEVLATTTLKAAPSDPIPKQFCGDAVANLMRLSKAMGQREPNMFVSFLCYWYRQPQVNRKLKDIPCEEIDRWMPSRIKTP</sequence>
<dbReference type="InterPro" id="IPR042576">
    <property type="entry name" value="TRAF3IP1_N_sf"/>
</dbReference>
<dbReference type="CDD" id="cd20908">
    <property type="entry name" value="SUF4-like"/>
    <property type="match status" value="1"/>
</dbReference>
<feature type="region of interest" description="Disordered" evidence="4">
    <location>
        <begin position="1463"/>
        <end position="1522"/>
    </location>
</feature>
<dbReference type="InterPro" id="IPR037047">
    <property type="entry name" value="PITH_dom_sf"/>
</dbReference>
<evidence type="ECO:0000256" key="1">
    <source>
        <dbReference type="ARBA" id="ARBA00022993"/>
    </source>
</evidence>
<evidence type="ECO:0000256" key="2">
    <source>
        <dbReference type="ARBA" id="ARBA00038350"/>
    </source>
</evidence>
<dbReference type="Pfam" id="PF06201">
    <property type="entry name" value="PITH"/>
    <property type="match status" value="1"/>
</dbReference>
<dbReference type="PANTHER" id="PTHR14359">
    <property type="entry name" value="HOMO-OLIGOMERIC FLAVIN CONTAINING CYS DECARBOXYLASE FAMILY"/>
    <property type="match status" value="1"/>
</dbReference>
<dbReference type="Gene3D" id="3.40.50.1950">
    <property type="entry name" value="Flavin prenyltransferase-like"/>
    <property type="match status" value="1"/>
</dbReference>
<dbReference type="Proteomes" id="UP000572268">
    <property type="component" value="Unassembled WGS sequence"/>
</dbReference>
<dbReference type="InterPro" id="IPR003382">
    <property type="entry name" value="Flavoprotein"/>
</dbReference>
<evidence type="ECO:0000313" key="7">
    <source>
        <dbReference type="EMBL" id="KAF4668274.1"/>
    </source>
</evidence>
<dbReference type="SUPFAM" id="SSF52507">
    <property type="entry name" value="Homo-oligomeric flavin-containing Cys decarboxylases, HFCD"/>
    <property type="match status" value="1"/>
</dbReference>
<dbReference type="Gene3D" id="1.10.418.50">
    <property type="entry name" value="Microtubule-binding protein MIP-T3"/>
    <property type="match status" value="1"/>
</dbReference>
<dbReference type="Gene3D" id="3.30.160.60">
    <property type="entry name" value="Classic Zinc Finger"/>
    <property type="match status" value="1"/>
</dbReference>
<evidence type="ECO:0000313" key="8">
    <source>
        <dbReference type="Proteomes" id="UP000572268"/>
    </source>
</evidence>
<proteinExistence type="inferred from homology"/>
<dbReference type="GO" id="GO:0010181">
    <property type="term" value="F:FMN binding"/>
    <property type="evidence" value="ECO:0007669"/>
    <property type="project" value="TreeGrafter"/>
</dbReference>
<comment type="similarity">
    <text evidence="2">Belongs to the HFCD (homooligomeric flavin containing Cys decarboxylase) superfamily.</text>
</comment>
<feature type="compositionally biased region" description="Polar residues" evidence="4">
    <location>
        <begin position="745"/>
        <end position="755"/>
    </location>
</feature>
<feature type="compositionally biased region" description="Pro residues" evidence="4">
    <location>
        <begin position="644"/>
        <end position="661"/>
    </location>
</feature>
<feature type="domain" description="C2H2-type" evidence="5">
    <location>
        <begin position="474"/>
        <end position="497"/>
    </location>
</feature>